<name>A0A285PXD0_9VIRU</name>
<protein>
    <submittedName>
        <fullName evidence="1">Uncharacterized protein</fullName>
    </submittedName>
</protein>
<keyword evidence="2" id="KW-1185">Reference proteome</keyword>
<organism evidence="1">
    <name type="scientific">Cedratvirus lausannensis</name>
    <dbReference type="NCBI Taxonomy" id="2023205"/>
    <lineage>
        <taxon>Viruses</taxon>
        <taxon>Pithoviruses</taxon>
        <taxon>Orthocedratvirinae</taxon>
        <taxon>Alphacedratvirus</taxon>
        <taxon>Alphacedratvirus francolausannense</taxon>
    </lineage>
</organism>
<reference evidence="1" key="1">
    <citation type="submission" date="2017-08" db="EMBL/GenBank/DDBJ databases">
        <authorList>
            <person name="de Groot N.N."/>
        </authorList>
    </citation>
    <scope>NUCLEOTIDE SEQUENCE</scope>
</reference>
<dbReference type="EMBL" id="LT907979">
    <property type="protein sequence ID" value="SOB74291.1"/>
    <property type="molecule type" value="Genomic_DNA"/>
</dbReference>
<evidence type="ECO:0000313" key="2">
    <source>
        <dbReference type="Proteomes" id="UP000274850"/>
    </source>
</evidence>
<accession>A0A285PXD0</accession>
<proteinExistence type="predicted"/>
<dbReference type="Proteomes" id="UP000274850">
    <property type="component" value="Segment"/>
</dbReference>
<evidence type="ECO:0000313" key="1">
    <source>
        <dbReference type="EMBL" id="SOB74291.1"/>
    </source>
</evidence>
<sequence length="175" mass="20416">MLAQEIICVVLDCLNMDELAKINNACCLFRKRFLERGGYFAVNRTTSEKYFTYLLSHDKLEIFNEHLQKGSLEIDEGNLLDKNKEEIVICAHDFWVHLKERMNDSTPLNGLSLFIISSGVNIITCRPCKSDWNMMEENTDTMVCIIRNLLKSKPFKLVKKKKRGPRKKRVEKRSL</sequence>
<gene>
    <name evidence="1" type="ORF">BQ9231_00408</name>
</gene>